<gene>
    <name evidence="3" type="ORF">SAMN04487936_107123</name>
</gene>
<feature type="domain" description="G5" evidence="2">
    <location>
        <begin position="218"/>
        <end position="298"/>
    </location>
</feature>
<dbReference type="InterPro" id="IPR011098">
    <property type="entry name" value="G5_dom"/>
</dbReference>
<reference evidence="4" key="1">
    <citation type="submission" date="2016-10" db="EMBL/GenBank/DDBJ databases">
        <authorList>
            <person name="Varghese N."/>
            <person name="Submissions S."/>
        </authorList>
    </citation>
    <scope>NUCLEOTIDE SEQUENCE [LARGE SCALE GENOMIC DNA]</scope>
    <source>
        <strain evidence="4">CGMCC 1.3704</strain>
    </source>
</reference>
<dbReference type="Gene3D" id="2.70.70.10">
    <property type="entry name" value="Glucose Permease (Domain IIA)"/>
    <property type="match status" value="1"/>
</dbReference>
<proteinExistence type="predicted"/>
<evidence type="ECO:0000256" key="1">
    <source>
        <dbReference type="ARBA" id="ARBA00022729"/>
    </source>
</evidence>
<dbReference type="CDD" id="cd12797">
    <property type="entry name" value="M23_peptidase"/>
    <property type="match status" value="1"/>
</dbReference>
<keyword evidence="3" id="KW-0378">Hydrolase</keyword>
<dbReference type="AlphaFoldDB" id="A0A1I3WSC1"/>
<dbReference type="SMART" id="SM01208">
    <property type="entry name" value="G5"/>
    <property type="match status" value="1"/>
</dbReference>
<sequence length="427" mass="47395">MWKKIALTTIAVVGIGVGTAYAESSLPTVYHVYMDGNQIGTVENKEKIETYVEEHVEDAEQKHEDWDLSLRENLTFEEQKVLSVKDEEPKVLKELDEEMSLAVDVVRLQVNGQAVAHLPSKEKAEEVIEKVKEQHVDTEVLEEQGAEQTEEVPVGESRVTEVRLSEAVTFDDQKVSPSQVHTVKQAVSKIKKGDGYAPSSTKGGRMVASLKTPQEPLLDVLVTERERKEKTIEHKVEIKKTDELYEGETKVKQKGAEGKKELLVERSFRNSKEEKEEILQEKVVKEPVTKVVLKGTKPAPSKGSGDFIWPAVGGTITSKQGERWGRYHKGIDIAGVSDKTIKASDNGKVIEAGMRKSFGNKVVIDHGNGYETIYAHMSSISVKEGQVIQRGEKIGVMGTTGRSTGIHLHFEIHKNGSLENPLSHVSQ</sequence>
<dbReference type="EMBL" id="FOSB01000007">
    <property type="protein sequence ID" value="SFK10554.1"/>
    <property type="molecule type" value="Genomic_DNA"/>
</dbReference>
<dbReference type="PANTHER" id="PTHR21666">
    <property type="entry name" value="PEPTIDASE-RELATED"/>
    <property type="match status" value="1"/>
</dbReference>
<evidence type="ECO:0000313" key="4">
    <source>
        <dbReference type="Proteomes" id="UP000183557"/>
    </source>
</evidence>
<dbReference type="PANTHER" id="PTHR21666:SF270">
    <property type="entry name" value="MUREIN HYDROLASE ACTIVATOR ENVC"/>
    <property type="match status" value="1"/>
</dbReference>
<accession>A0A1I3WSC1</accession>
<protein>
    <submittedName>
        <fullName evidence="3">Murein DD-endopeptidase MepM and murein hydrolase activator NlpD, contain LysM domain</fullName>
    </submittedName>
</protein>
<dbReference type="InterPro" id="IPR016047">
    <property type="entry name" value="M23ase_b-sheet_dom"/>
</dbReference>
<dbReference type="GO" id="GO:0004222">
    <property type="term" value="F:metalloendopeptidase activity"/>
    <property type="evidence" value="ECO:0007669"/>
    <property type="project" value="TreeGrafter"/>
</dbReference>
<keyword evidence="4" id="KW-1185">Reference proteome</keyword>
<dbReference type="Proteomes" id="UP000183557">
    <property type="component" value="Unassembled WGS sequence"/>
</dbReference>
<keyword evidence="1" id="KW-0732">Signal</keyword>
<dbReference type="Pfam" id="PF07501">
    <property type="entry name" value="G5"/>
    <property type="match status" value="1"/>
</dbReference>
<dbReference type="RefSeq" id="WP_075037045.1">
    <property type="nucleotide sequence ID" value="NZ_FOSB01000007.1"/>
</dbReference>
<evidence type="ECO:0000259" key="2">
    <source>
        <dbReference type="PROSITE" id="PS51109"/>
    </source>
</evidence>
<dbReference type="SUPFAM" id="SSF51261">
    <property type="entry name" value="Duplicated hybrid motif"/>
    <property type="match status" value="1"/>
</dbReference>
<dbReference type="InterPro" id="IPR011055">
    <property type="entry name" value="Dup_hybrid_motif"/>
</dbReference>
<organism evidence="3 4">
    <name type="scientific">Halobacillus dabanensis</name>
    <dbReference type="NCBI Taxonomy" id="240302"/>
    <lineage>
        <taxon>Bacteria</taxon>
        <taxon>Bacillati</taxon>
        <taxon>Bacillota</taxon>
        <taxon>Bacilli</taxon>
        <taxon>Bacillales</taxon>
        <taxon>Bacillaceae</taxon>
        <taxon>Halobacillus</taxon>
    </lineage>
</organism>
<dbReference type="Gene3D" id="2.20.230.10">
    <property type="entry name" value="Resuscitation-promoting factor rpfb"/>
    <property type="match status" value="1"/>
</dbReference>
<dbReference type="InterPro" id="IPR050570">
    <property type="entry name" value="Cell_wall_metabolism_enzyme"/>
</dbReference>
<dbReference type="Pfam" id="PF01551">
    <property type="entry name" value="Peptidase_M23"/>
    <property type="match status" value="1"/>
</dbReference>
<name>A0A1I3WSC1_HALDA</name>
<dbReference type="OrthoDB" id="9805070at2"/>
<evidence type="ECO:0000313" key="3">
    <source>
        <dbReference type="EMBL" id="SFK10554.1"/>
    </source>
</evidence>
<dbReference type="PROSITE" id="PS51109">
    <property type="entry name" value="G5"/>
    <property type="match status" value="1"/>
</dbReference>